<keyword evidence="8" id="KW-1185">Reference proteome</keyword>
<keyword evidence="5 6" id="KW-0472">Membrane</keyword>
<dbReference type="InterPro" id="IPR050375">
    <property type="entry name" value="MFS_TsgA-like"/>
</dbReference>
<keyword evidence="3 6" id="KW-0812">Transmembrane</keyword>
<feature type="transmembrane region" description="Helical" evidence="6">
    <location>
        <begin position="101"/>
        <end position="118"/>
    </location>
</feature>
<evidence type="ECO:0000313" key="7">
    <source>
        <dbReference type="EMBL" id="WQD38313.1"/>
    </source>
</evidence>
<dbReference type="SUPFAM" id="SSF103473">
    <property type="entry name" value="MFS general substrate transporter"/>
    <property type="match status" value="1"/>
</dbReference>
<evidence type="ECO:0000256" key="1">
    <source>
        <dbReference type="ARBA" id="ARBA00004429"/>
    </source>
</evidence>
<feature type="transmembrane region" description="Helical" evidence="6">
    <location>
        <begin position="77"/>
        <end position="95"/>
    </location>
</feature>
<dbReference type="InterPro" id="IPR011701">
    <property type="entry name" value="MFS"/>
</dbReference>
<dbReference type="Proteomes" id="UP001325680">
    <property type="component" value="Chromosome"/>
</dbReference>
<feature type="transmembrane region" description="Helical" evidence="6">
    <location>
        <begin position="340"/>
        <end position="361"/>
    </location>
</feature>
<feature type="transmembrane region" description="Helical" evidence="6">
    <location>
        <begin position="310"/>
        <end position="334"/>
    </location>
</feature>
<proteinExistence type="predicted"/>
<keyword evidence="2" id="KW-1003">Cell membrane</keyword>
<name>A0ABZ0W4X2_9BACT</name>
<reference evidence="7 8" key="1">
    <citation type="submission" date="2023-12" db="EMBL/GenBank/DDBJ databases">
        <title>Genome sequencing and assembly of bacterial species from a model synthetic community.</title>
        <authorList>
            <person name="Hogle S.L."/>
        </authorList>
    </citation>
    <scope>NUCLEOTIDE SEQUENCE [LARGE SCALE GENOMIC DNA]</scope>
    <source>
        <strain evidence="7 8">HAMBI_3031</strain>
    </source>
</reference>
<dbReference type="PANTHER" id="PTHR43702">
    <property type="entry name" value="L-FUCOSE-PROTON SYMPORTER"/>
    <property type="match status" value="1"/>
</dbReference>
<dbReference type="PANTHER" id="PTHR43702:SF12">
    <property type="entry name" value="N-ACETYL GLUCOSAMINE TRANSPORTER NAGP"/>
    <property type="match status" value="1"/>
</dbReference>
<evidence type="ECO:0000256" key="5">
    <source>
        <dbReference type="ARBA" id="ARBA00023136"/>
    </source>
</evidence>
<comment type="subcellular location">
    <subcellularLocation>
        <location evidence="1">Cell inner membrane</location>
        <topology evidence="1">Multi-pass membrane protein</topology>
    </subcellularLocation>
</comment>
<gene>
    <name evidence="7" type="ORF">U0035_21815</name>
</gene>
<feature type="transmembrane region" description="Helical" evidence="6">
    <location>
        <begin position="48"/>
        <end position="70"/>
    </location>
</feature>
<dbReference type="RefSeq" id="WP_114791080.1">
    <property type="nucleotide sequence ID" value="NZ_CP139960.1"/>
</dbReference>
<feature type="transmembrane region" description="Helical" evidence="6">
    <location>
        <begin position="278"/>
        <end position="298"/>
    </location>
</feature>
<feature type="transmembrane region" description="Helical" evidence="6">
    <location>
        <begin position="139"/>
        <end position="162"/>
    </location>
</feature>
<feature type="transmembrane region" description="Helical" evidence="6">
    <location>
        <begin position="373"/>
        <end position="393"/>
    </location>
</feature>
<feature type="transmembrane region" description="Helical" evidence="6">
    <location>
        <begin position="12"/>
        <end position="36"/>
    </location>
</feature>
<evidence type="ECO:0000256" key="3">
    <source>
        <dbReference type="ARBA" id="ARBA00022692"/>
    </source>
</evidence>
<feature type="transmembrane region" description="Helical" evidence="6">
    <location>
        <begin position="399"/>
        <end position="419"/>
    </location>
</feature>
<dbReference type="EMBL" id="CP139960">
    <property type="protein sequence ID" value="WQD38313.1"/>
    <property type="molecule type" value="Genomic_DNA"/>
</dbReference>
<sequence length="435" mass="47806">MNRPAINKTTPIIFIGVMFFVFGFTTWINAMLIPYFKLACELTHFESYLVTFAFYISYLLMSVPASYLLTKTGFKRGMTIGFWIMAMGAFIFIPAAYGRAYPLFLCGLFFIGIGLTVLQTAANPYVTILGSKDRAAQRIGIMGICNKTAGILAPIILAAAIFKPGDEELFKNIAEMAPANKSALLDKLILRVIQPYACMGAVLFFLGVVVRYSPLPEIESFVEEKSSQATAHKSILAFPHLILGAIAIFLHVGSQVIAVDTIIGYAQSTGIALINAKVFPGFTLFATICGYLLGVILTPRFISQLNIFRVCTIIGLLFSIGILVAEKTVMLLGYQTDLSLYFIIALGFANSMIWAGIWPLALDNLGAKLKLGASILVMGLCGNALLPLAYGYLADLYSLRWGYVVLIPCYLYLIFYSFYGYRIQSWKKTSQALNA</sequence>
<evidence type="ECO:0000256" key="4">
    <source>
        <dbReference type="ARBA" id="ARBA00022989"/>
    </source>
</evidence>
<dbReference type="InterPro" id="IPR036259">
    <property type="entry name" value="MFS_trans_sf"/>
</dbReference>
<protein>
    <submittedName>
        <fullName evidence="7">Sugar MFS transporter</fullName>
    </submittedName>
</protein>
<feature type="transmembrane region" description="Helical" evidence="6">
    <location>
        <begin position="235"/>
        <end position="258"/>
    </location>
</feature>
<evidence type="ECO:0000256" key="6">
    <source>
        <dbReference type="SAM" id="Phobius"/>
    </source>
</evidence>
<dbReference type="CDD" id="cd17394">
    <property type="entry name" value="MFS_FucP_like"/>
    <property type="match status" value="1"/>
</dbReference>
<keyword evidence="4 6" id="KW-1133">Transmembrane helix</keyword>
<accession>A0ABZ0W4X2</accession>
<evidence type="ECO:0000313" key="8">
    <source>
        <dbReference type="Proteomes" id="UP001325680"/>
    </source>
</evidence>
<organism evidence="7 8">
    <name type="scientific">Niabella yanshanensis</name>
    <dbReference type="NCBI Taxonomy" id="577386"/>
    <lineage>
        <taxon>Bacteria</taxon>
        <taxon>Pseudomonadati</taxon>
        <taxon>Bacteroidota</taxon>
        <taxon>Chitinophagia</taxon>
        <taxon>Chitinophagales</taxon>
        <taxon>Chitinophagaceae</taxon>
        <taxon>Niabella</taxon>
    </lineage>
</organism>
<evidence type="ECO:0000256" key="2">
    <source>
        <dbReference type="ARBA" id="ARBA00022475"/>
    </source>
</evidence>
<feature type="transmembrane region" description="Helical" evidence="6">
    <location>
        <begin position="193"/>
        <end position="214"/>
    </location>
</feature>
<dbReference type="Pfam" id="PF07690">
    <property type="entry name" value="MFS_1"/>
    <property type="match status" value="1"/>
</dbReference>
<dbReference type="Gene3D" id="1.20.1250.20">
    <property type="entry name" value="MFS general substrate transporter like domains"/>
    <property type="match status" value="2"/>
</dbReference>